<dbReference type="InterPro" id="IPR050767">
    <property type="entry name" value="Sel1_AlgK"/>
</dbReference>
<dbReference type="EMBL" id="CP113517">
    <property type="protein sequence ID" value="WAR44070.1"/>
    <property type="molecule type" value="Genomic_DNA"/>
</dbReference>
<reference evidence="1" key="1">
    <citation type="submission" date="2022-11" db="EMBL/GenBank/DDBJ databases">
        <title>Methylomonas rapida sp. nov., Carotenoid-Producing Obligate Methanotrophs with High Growth Characteristics and Biotechnological Potential.</title>
        <authorList>
            <person name="Tikhonova E.N."/>
            <person name="Suleimanov R.Z."/>
            <person name="Miroshnikov K."/>
            <person name="Oshkin I.Y."/>
            <person name="Belova S.E."/>
            <person name="Danilova O.V."/>
            <person name="Ashikhmin A."/>
            <person name="Konopkin A."/>
            <person name="But S.Y."/>
            <person name="Khmelenina V.N."/>
            <person name="Kuznetsov N."/>
            <person name="Pimenov N.V."/>
            <person name="Dedysh S.N."/>
        </authorList>
    </citation>
    <scope>NUCLEOTIDE SEQUENCE</scope>
    <source>
        <strain evidence="1">MP1</strain>
    </source>
</reference>
<proteinExistence type="predicted"/>
<dbReference type="PANTHER" id="PTHR11102:SF160">
    <property type="entry name" value="ERAD-ASSOCIATED E3 UBIQUITIN-PROTEIN LIGASE COMPONENT HRD3"/>
    <property type="match status" value="1"/>
</dbReference>
<keyword evidence="2" id="KW-1185">Reference proteome</keyword>
<dbReference type="SUPFAM" id="SSF81901">
    <property type="entry name" value="HCP-like"/>
    <property type="match status" value="1"/>
</dbReference>
<accession>A0ABY7GFL9</accession>
<gene>
    <name evidence="1" type="ORF">NM686_017080</name>
</gene>
<evidence type="ECO:0000313" key="2">
    <source>
        <dbReference type="Proteomes" id="UP001162780"/>
    </source>
</evidence>
<dbReference type="Gene3D" id="1.25.40.10">
    <property type="entry name" value="Tetratricopeptide repeat domain"/>
    <property type="match status" value="1"/>
</dbReference>
<protein>
    <submittedName>
        <fullName evidence="1">Tetratricopeptide repeat protein</fullName>
    </submittedName>
</protein>
<dbReference type="PANTHER" id="PTHR11102">
    <property type="entry name" value="SEL-1-LIKE PROTEIN"/>
    <property type="match status" value="1"/>
</dbReference>
<sequence>MFKSKAVLNISLQAVMTLTEWSERTVRRRIADGSLKCAADSGSYNKTLICLDSILADVCIPLAEEDVEILRRADAGDAEAQTDLALLFLAEGKGKSGLYWLEQAAKQNLPDAMQWLAECYLRGEGVAKDEHLALMWLAKAAALGHELAKLQIEAMRPVRKSGVEESGIEV</sequence>
<dbReference type="RefSeq" id="WP_255189059.1">
    <property type="nucleotide sequence ID" value="NZ_CP113517.1"/>
</dbReference>
<dbReference type="SMART" id="SM00671">
    <property type="entry name" value="SEL1"/>
    <property type="match status" value="2"/>
</dbReference>
<dbReference type="Pfam" id="PF08238">
    <property type="entry name" value="Sel1"/>
    <property type="match status" value="2"/>
</dbReference>
<evidence type="ECO:0000313" key="1">
    <source>
        <dbReference type="EMBL" id="WAR44070.1"/>
    </source>
</evidence>
<dbReference type="InterPro" id="IPR011990">
    <property type="entry name" value="TPR-like_helical_dom_sf"/>
</dbReference>
<organism evidence="1 2">
    <name type="scientific">Methylomonas rapida</name>
    <dbReference type="NCBI Taxonomy" id="2963939"/>
    <lineage>
        <taxon>Bacteria</taxon>
        <taxon>Pseudomonadati</taxon>
        <taxon>Pseudomonadota</taxon>
        <taxon>Gammaproteobacteria</taxon>
        <taxon>Methylococcales</taxon>
        <taxon>Methylococcaceae</taxon>
        <taxon>Methylomonas</taxon>
    </lineage>
</organism>
<dbReference type="InterPro" id="IPR006597">
    <property type="entry name" value="Sel1-like"/>
</dbReference>
<dbReference type="Proteomes" id="UP001162780">
    <property type="component" value="Chromosome"/>
</dbReference>
<name>A0ABY7GFL9_9GAMM</name>